<dbReference type="SMART" id="SM00895">
    <property type="entry name" value="FCD"/>
    <property type="match status" value="1"/>
</dbReference>
<dbReference type="InterPro" id="IPR036390">
    <property type="entry name" value="WH_DNA-bd_sf"/>
</dbReference>
<evidence type="ECO:0000256" key="1">
    <source>
        <dbReference type="ARBA" id="ARBA00023015"/>
    </source>
</evidence>
<reference evidence="5 6" key="1">
    <citation type="submission" date="2016-04" db="EMBL/GenBank/DDBJ databases">
        <authorList>
            <person name="Chen L."/>
            <person name="Zhuang W."/>
            <person name="Wang G."/>
        </authorList>
    </citation>
    <scope>NUCLEOTIDE SEQUENCE [LARGE SCALE GENOMIC DNA]</scope>
    <source>
        <strain evidence="6">GR20</strain>
    </source>
</reference>
<dbReference type="SMART" id="SM00345">
    <property type="entry name" value="HTH_GNTR"/>
    <property type="match status" value="1"/>
</dbReference>
<evidence type="ECO:0000313" key="5">
    <source>
        <dbReference type="EMBL" id="OQP49608.1"/>
    </source>
</evidence>
<evidence type="ECO:0000256" key="2">
    <source>
        <dbReference type="ARBA" id="ARBA00023125"/>
    </source>
</evidence>
<proteinExistence type="predicted"/>
<name>A0ABX3NZC9_9BACT</name>
<dbReference type="RefSeq" id="WP_014219996.1">
    <property type="nucleotide sequence ID" value="NZ_LWBO01000010.1"/>
</dbReference>
<evidence type="ECO:0000259" key="4">
    <source>
        <dbReference type="PROSITE" id="PS50949"/>
    </source>
</evidence>
<organism evidence="5 6">
    <name type="scientific">Niastella koreensis</name>
    <dbReference type="NCBI Taxonomy" id="354356"/>
    <lineage>
        <taxon>Bacteria</taxon>
        <taxon>Pseudomonadati</taxon>
        <taxon>Bacteroidota</taxon>
        <taxon>Chitinophagia</taxon>
        <taxon>Chitinophagales</taxon>
        <taxon>Chitinophagaceae</taxon>
        <taxon>Niastella</taxon>
    </lineage>
</organism>
<dbReference type="CDD" id="cd07377">
    <property type="entry name" value="WHTH_GntR"/>
    <property type="match status" value="1"/>
</dbReference>
<accession>A0ABX3NZC9</accession>
<dbReference type="Gene3D" id="1.20.120.530">
    <property type="entry name" value="GntR ligand-binding domain-like"/>
    <property type="match status" value="1"/>
</dbReference>
<evidence type="ECO:0000256" key="3">
    <source>
        <dbReference type="ARBA" id="ARBA00023163"/>
    </source>
</evidence>
<dbReference type="InterPro" id="IPR011711">
    <property type="entry name" value="GntR_C"/>
</dbReference>
<dbReference type="SUPFAM" id="SSF46785">
    <property type="entry name" value="Winged helix' DNA-binding domain"/>
    <property type="match status" value="1"/>
</dbReference>
<keyword evidence="1" id="KW-0805">Transcription regulation</keyword>
<dbReference type="InterPro" id="IPR008920">
    <property type="entry name" value="TF_FadR/GntR_C"/>
</dbReference>
<dbReference type="InterPro" id="IPR000524">
    <property type="entry name" value="Tscrpt_reg_HTH_GntR"/>
</dbReference>
<dbReference type="Gene3D" id="1.10.10.10">
    <property type="entry name" value="Winged helix-like DNA-binding domain superfamily/Winged helix DNA-binding domain"/>
    <property type="match status" value="1"/>
</dbReference>
<keyword evidence="2" id="KW-0238">DNA-binding</keyword>
<dbReference type="EMBL" id="LWBO01000010">
    <property type="protein sequence ID" value="OQP49608.1"/>
    <property type="molecule type" value="Genomic_DNA"/>
</dbReference>
<dbReference type="Pfam" id="PF00392">
    <property type="entry name" value="GntR"/>
    <property type="match status" value="1"/>
</dbReference>
<dbReference type="PANTHER" id="PTHR43537:SF24">
    <property type="entry name" value="GLUCONATE OPERON TRANSCRIPTIONAL REPRESSOR"/>
    <property type="match status" value="1"/>
</dbReference>
<dbReference type="Pfam" id="PF07729">
    <property type="entry name" value="FCD"/>
    <property type="match status" value="1"/>
</dbReference>
<comment type="caution">
    <text evidence="5">The sequence shown here is derived from an EMBL/GenBank/DDBJ whole genome shotgun (WGS) entry which is preliminary data.</text>
</comment>
<dbReference type="SUPFAM" id="SSF48008">
    <property type="entry name" value="GntR ligand-binding domain-like"/>
    <property type="match status" value="1"/>
</dbReference>
<sequence>MKENSLASLVYGEIRKKILANQLTGGSRLAENTWANKLEVSRVAVREALIRLSGEGLVEFGEKGGCFVRSITTEDVKEIRELREILELGALKLLFKHRNKEVIKELEQICGDFSSMVERGYHSGACEADVKFHETLIKGSGNARLMTIYTNSNIPLFHFKLSSSGHVNDYSETDTEHRRIVECLKNNDLEAASQTLLQHLTRGEKLMLEMVLVES</sequence>
<dbReference type="Proteomes" id="UP000192277">
    <property type="component" value="Unassembled WGS sequence"/>
</dbReference>
<keyword evidence="6" id="KW-1185">Reference proteome</keyword>
<evidence type="ECO:0000313" key="6">
    <source>
        <dbReference type="Proteomes" id="UP000192277"/>
    </source>
</evidence>
<feature type="domain" description="HTH gntR-type" evidence="4">
    <location>
        <begin position="4"/>
        <end position="71"/>
    </location>
</feature>
<dbReference type="PROSITE" id="PS50949">
    <property type="entry name" value="HTH_GNTR"/>
    <property type="match status" value="1"/>
</dbReference>
<keyword evidence="3" id="KW-0804">Transcription</keyword>
<protein>
    <submittedName>
        <fullName evidence="5">GntR family transcriptional regulator</fullName>
    </submittedName>
</protein>
<dbReference type="InterPro" id="IPR036388">
    <property type="entry name" value="WH-like_DNA-bd_sf"/>
</dbReference>
<gene>
    <name evidence="5" type="ORF">A4D02_28880</name>
</gene>
<dbReference type="PANTHER" id="PTHR43537">
    <property type="entry name" value="TRANSCRIPTIONAL REGULATOR, GNTR FAMILY"/>
    <property type="match status" value="1"/>
</dbReference>